<feature type="transmembrane region" description="Helical" evidence="8">
    <location>
        <begin position="615"/>
        <end position="632"/>
    </location>
</feature>
<keyword evidence="5 8" id="KW-0472">Membrane</keyword>
<feature type="transmembrane region" description="Helical" evidence="8">
    <location>
        <begin position="506"/>
        <end position="527"/>
    </location>
</feature>
<reference evidence="9" key="2">
    <citation type="submission" date="2021-09" db="EMBL/GenBank/DDBJ databases">
        <authorList>
            <person name="Jia N."/>
            <person name="Wang J."/>
            <person name="Shi W."/>
            <person name="Du L."/>
            <person name="Sun Y."/>
            <person name="Zhan W."/>
            <person name="Jiang J."/>
            <person name="Wang Q."/>
            <person name="Zhang B."/>
            <person name="Ji P."/>
            <person name="Sakyi L.B."/>
            <person name="Cui X."/>
            <person name="Yuan T."/>
            <person name="Jiang B."/>
            <person name="Yang W."/>
            <person name="Lam T.T.-Y."/>
            <person name="Chang Q."/>
            <person name="Ding S."/>
            <person name="Wang X."/>
            <person name="Zhu J."/>
            <person name="Ruan X."/>
            <person name="Zhao L."/>
            <person name="Wei J."/>
            <person name="Que T."/>
            <person name="Du C."/>
            <person name="Cheng J."/>
            <person name="Dai P."/>
            <person name="Han X."/>
            <person name="Huang E."/>
            <person name="Gao Y."/>
            <person name="Liu J."/>
            <person name="Shao H."/>
            <person name="Ye R."/>
            <person name="Li L."/>
            <person name="Wei W."/>
            <person name="Wang X."/>
            <person name="Wang C."/>
            <person name="Huo Q."/>
            <person name="Li W."/>
            <person name="Guo W."/>
            <person name="Chen H."/>
            <person name="Chen S."/>
            <person name="Zhou L."/>
            <person name="Zhou L."/>
            <person name="Ni X."/>
            <person name="Tian J."/>
            <person name="Zhou Y."/>
            <person name="Sheng Y."/>
            <person name="Liu T."/>
            <person name="Pan Y."/>
            <person name="Xia L."/>
            <person name="Li J."/>
            <person name="Zhao F."/>
            <person name="Cao W."/>
        </authorList>
    </citation>
    <scope>NUCLEOTIDE SEQUENCE</scope>
    <source>
        <strain evidence="9">Rsan-2018</strain>
        <tissue evidence="9">Larvae</tissue>
    </source>
</reference>
<dbReference type="Pfam" id="PF08395">
    <property type="entry name" value="7tm_7"/>
    <property type="match status" value="1"/>
</dbReference>
<name>A0A9D4SNJ8_RHISA</name>
<dbReference type="PANTHER" id="PTHR21421:SF29">
    <property type="entry name" value="GUSTATORY RECEPTOR 5A FOR TREHALOSE-RELATED"/>
    <property type="match status" value="1"/>
</dbReference>
<dbReference type="GO" id="GO:0051606">
    <property type="term" value="P:detection of stimulus"/>
    <property type="evidence" value="ECO:0007669"/>
    <property type="project" value="UniProtKB-ARBA"/>
</dbReference>
<evidence type="ECO:0000313" key="9">
    <source>
        <dbReference type="EMBL" id="KAH7938829.1"/>
    </source>
</evidence>
<dbReference type="InterPro" id="IPR013604">
    <property type="entry name" value="7TM_chemorcpt"/>
</dbReference>
<evidence type="ECO:0000256" key="7">
    <source>
        <dbReference type="SAM" id="MobiDB-lite"/>
    </source>
</evidence>
<evidence type="ECO:0008006" key="11">
    <source>
        <dbReference type="Google" id="ProtNLM"/>
    </source>
</evidence>
<keyword evidence="2" id="KW-1003">Cell membrane</keyword>
<organism evidence="9 10">
    <name type="scientific">Rhipicephalus sanguineus</name>
    <name type="common">Brown dog tick</name>
    <name type="synonym">Ixodes sanguineus</name>
    <dbReference type="NCBI Taxonomy" id="34632"/>
    <lineage>
        <taxon>Eukaryota</taxon>
        <taxon>Metazoa</taxon>
        <taxon>Ecdysozoa</taxon>
        <taxon>Arthropoda</taxon>
        <taxon>Chelicerata</taxon>
        <taxon>Arachnida</taxon>
        <taxon>Acari</taxon>
        <taxon>Parasitiformes</taxon>
        <taxon>Ixodida</taxon>
        <taxon>Ixodoidea</taxon>
        <taxon>Ixodidae</taxon>
        <taxon>Rhipicephalinae</taxon>
        <taxon>Rhipicephalus</taxon>
        <taxon>Rhipicephalus</taxon>
    </lineage>
</organism>
<dbReference type="PANTHER" id="PTHR21421">
    <property type="entry name" value="GUSTATORY RECEPTOR"/>
    <property type="match status" value="1"/>
</dbReference>
<feature type="transmembrane region" description="Helical" evidence="8">
    <location>
        <begin position="84"/>
        <end position="112"/>
    </location>
</feature>
<evidence type="ECO:0000256" key="2">
    <source>
        <dbReference type="ARBA" id="ARBA00022475"/>
    </source>
</evidence>
<feature type="transmembrane region" description="Helical" evidence="8">
    <location>
        <begin position="292"/>
        <end position="313"/>
    </location>
</feature>
<evidence type="ECO:0000313" key="10">
    <source>
        <dbReference type="Proteomes" id="UP000821837"/>
    </source>
</evidence>
<dbReference type="Proteomes" id="UP000821837">
    <property type="component" value="Chromosome 8"/>
</dbReference>
<feature type="compositionally biased region" description="Basic and acidic residues" evidence="7">
    <location>
        <begin position="230"/>
        <end position="247"/>
    </location>
</feature>
<keyword evidence="4 8" id="KW-1133">Transmembrane helix</keyword>
<feature type="transmembrane region" description="Helical" evidence="8">
    <location>
        <begin position="260"/>
        <end position="280"/>
    </location>
</feature>
<proteinExistence type="predicted"/>
<sequence>MNIACLVRGSAKILQLLRDALAFERSSAFRPVTKTFRIQDLSWLKIVMRLLVLVSLVATFSLVATVHYKIFLTRRKHWHPVLKAVVVCTSVVFIFYGSTMYVCTICFCEVLVQYVKAQVDAFGECQATWVTRLALRDAASRVEAVRVNVCKIRALKNAVNDVWSPAIVTSSACLVTMLCTTLYRSFYAKVGHVEAWLRFTYTLYTALSFVDMVLLSSDMGSVGFKGKGKHVQDIADSPHEPSLRQPDDAPTQRSLMLRSFVGYAWFCRFFGCLFISGINDKSLKASKVTWKSAYTLYTFAWLAILVCIEGDAMMRKFRYIANSTGTFALSLEIITFTIAISKVVTNMACLILGSRRMLKFLRDAGDFERSIALVVSRKITMRSRSWLRLIVRLAVLASLVTTSISIAQVHQSSFASSRKHWHPILKALAVCSSTAFLVYESSMYVTVTCFCGVLVRYLQAQVEAFDECRRTSSTSRIVVRDAAARIEAIRMNVFKIKELKNVINDVWCPAIVTSSASLVAILSMALCRFYKILSGDRQAFLGGTYSAFGALCFVDMVLLSSELGSEVQKLKDAAKTARLLEATDSYSLQVRYLHEAIEADDMCLNAGGFFRFDRSLLVAMTGTVITFTVILLQTSDVMKHAMGTNE</sequence>
<keyword evidence="3 8" id="KW-0812">Transmembrane</keyword>
<evidence type="ECO:0000256" key="1">
    <source>
        <dbReference type="ARBA" id="ARBA00004651"/>
    </source>
</evidence>
<feature type="transmembrane region" description="Helical" evidence="8">
    <location>
        <begin position="195"/>
        <end position="215"/>
    </location>
</feature>
<reference evidence="9" key="1">
    <citation type="journal article" date="2020" name="Cell">
        <title>Large-Scale Comparative Analyses of Tick Genomes Elucidate Their Genetic Diversity and Vector Capacities.</title>
        <authorList>
            <consortium name="Tick Genome and Microbiome Consortium (TIGMIC)"/>
            <person name="Jia N."/>
            <person name="Wang J."/>
            <person name="Shi W."/>
            <person name="Du L."/>
            <person name="Sun Y."/>
            <person name="Zhan W."/>
            <person name="Jiang J.F."/>
            <person name="Wang Q."/>
            <person name="Zhang B."/>
            <person name="Ji P."/>
            <person name="Bell-Sakyi L."/>
            <person name="Cui X.M."/>
            <person name="Yuan T.T."/>
            <person name="Jiang B.G."/>
            <person name="Yang W.F."/>
            <person name="Lam T.T."/>
            <person name="Chang Q.C."/>
            <person name="Ding S.J."/>
            <person name="Wang X.J."/>
            <person name="Zhu J.G."/>
            <person name="Ruan X.D."/>
            <person name="Zhao L."/>
            <person name="Wei J.T."/>
            <person name="Ye R.Z."/>
            <person name="Que T.C."/>
            <person name="Du C.H."/>
            <person name="Zhou Y.H."/>
            <person name="Cheng J.X."/>
            <person name="Dai P.F."/>
            <person name="Guo W.B."/>
            <person name="Han X.H."/>
            <person name="Huang E.J."/>
            <person name="Li L.F."/>
            <person name="Wei W."/>
            <person name="Gao Y.C."/>
            <person name="Liu J.Z."/>
            <person name="Shao H.Z."/>
            <person name="Wang X."/>
            <person name="Wang C.C."/>
            <person name="Yang T.C."/>
            <person name="Huo Q.B."/>
            <person name="Li W."/>
            <person name="Chen H.Y."/>
            <person name="Chen S.E."/>
            <person name="Zhou L.G."/>
            <person name="Ni X.B."/>
            <person name="Tian J.H."/>
            <person name="Sheng Y."/>
            <person name="Liu T."/>
            <person name="Pan Y.S."/>
            <person name="Xia L.Y."/>
            <person name="Li J."/>
            <person name="Zhao F."/>
            <person name="Cao W.C."/>
        </authorList>
    </citation>
    <scope>NUCLEOTIDE SEQUENCE</scope>
    <source>
        <strain evidence="9">Rsan-2018</strain>
    </source>
</reference>
<evidence type="ECO:0000256" key="6">
    <source>
        <dbReference type="ARBA" id="ARBA00023170"/>
    </source>
</evidence>
<dbReference type="GO" id="GO:0005886">
    <property type="term" value="C:plasma membrane"/>
    <property type="evidence" value="ECO:0007669"/>
    <property type="project" value="UniProtKB-SubCell"/>
</dbReference>
<gene>
    <name evidence="9" type="ORF">HPB52_000839</name>
</gene>
<evidence type="ECO:0000256" key="4">
    <source>
        <dbReference type="ARBA" id="ARBA00022989"/>
    </source>
</evidence>
<feature type="region of interest" description="Disordered" evidence="7">
    <location>
        <begin position="230"/>
        <end position="249"/>
    </location>
</feature>
<feature type="transmembrane region" description="Helical" evidence="8">
    <location>
        <begin position="46"/>
        <end position="72"/>
    </location>
</feature>
<keyword evidence="10" id="KW-1185">Reference proteome</keyword>
<dbReference type="EMBL" id="JABSTV010001254">
    <property type="protein sequence ID" value="KAH7938829.1"/>
    <property type="molecule type" value="Genomic_DNA"/>
</dbReference>
<comment type="caution">
    <text evidence="9">The sequence shown here is derived from an EMBL/GenBank/DDBJ whole genome shotgun (WGS) entry which is preliminary data.</text>
</comment>
<evidence type="ECO:0000256" key="5">
    <source>
        <dbReference type="ARBA" id="ARBA00023136"/>
    </source>
</evidence>
<evidence type="ECO:0000256" key="3">
    <source>
        <dbReference type="ARBA" id="ARBA00022692"/>
    </source>
</evidence>
<comment type="subcellular location">
    <subcellularLocation>
        <location evidence="1">Cell membrane</location>
        <topology evidence="1">Multi-pass membrane protein</topology>
    </subcellularLocation>
</comment>
<evidence type="ECO:0000256" key="8">
    <source>
        <dbReference type="SAM" id="Phobius"/>
    </source>
</evidence>
<dbReference type="GO" id="GO:0038023">
    <property type="term" value="F:signaling receptor activity"/>
    <property type="evidence" value="ECO:0007669"/>
    <property type="project" value="UniProtKB-ARBA"/>
</dbReference>
<dbReference type="GO" id="GO:0050909">
    <property type="term" value="P:sensory perception of taste"/>
    <property type="evidence" value="ECO:0007669"/>
    <property type="project" value="InterPro"/>
</dbReference>
<dbReference type="AlphaFoldDB" id="A0A9D4SNJ8"/>
<protein>
    <recommendedName>
        <fullName evidence="11">Gustatory receptor</fullName>
    </recommendedName>
</protein>
<feature type="transmembrane region" description="Helical" evidence="8">
    <location>
        <begin position="539"/>
        <end position="559"/>
    </location>
</feature>
<feature type="transmembrane region" description="Helical" evidence="8">
    <location>
        <begin position="386"/>
        <end position="407"/>
    </location>
</feature>
<feature type="transmembrane region" description="Helical" evidence="8">
    <location>
        <begin position="162"/>
        <end position="183"/>
    </location>
</feature>
<feature type="transmembrane region" description="Helical" evidence="8">
    <location>
        <begin position="333"/>
        <end position="353"/>
    </location>
</feature>
<accession>A0A9D4SNJ8</accession>
<dbReference type="VEuPathDB" id="VectorBase:RSAN_044535"/>
<keyword evidence="6" id="KW-0675">Receptor</keyword>